<sequence length="94" mass="10185">MDIPVTPLRVFTYISALGLVQAAASRESYLALVEVSPVVSVCLAGHALLHPDGYPRIAIARHHPLQFSINSKIMTVHNAVAAISDCASMRPWCF</sequence>
<organism evidence="1 2">
    <name type="scientific">Methylorubrum extorquens (strain DSM 6343 / CIP 106787 / DM4)</name>
    <name type="common">Methylobacterium extorquens</name>
    <dbReference type="NCBI Taxonomy" id="661410"/>
    <lineage>
        <taxon>Bacteria</taxon>
        <taxon>Pseudomonadati</taxon>
        <taxon>Pseudomonadota</taxon>
        <taxon>Alphaproteobacteria</taxon>
        <taxon>Hyphomicrobiales</taxon>
        <taxon>Methylobacteriaceae</taxon>
        <taxon>Methylorubrum</taxon>
    </lineage>
</organism>
<name>C7C846_METED</name>
<gene>
    <name evidence="1" type="ORF">METD_I0311</name>
</gene>
<dbReference type="HOGENOM" id="CLU_2382799_0_0_5"/>
<accession>C7C846</accession>
<dbReference type="KEGG" id="mdi:METDI0311"/>
<dbReference type="Proteomes" id="UP000008070">
    <property type="component" value="Chromosome"/>
</dbReference>
<dbReference type="EMBL" id="FP103042">
    <property type="protein sequence ID" value="CAX21976.1"/>
    <property type="molecule type" value="Genomic_DNA"/>
</dbReference>
<dbReference type="GeneID" id="72987662"/>
<protein>
    <submittedName>
        <fullName evidence="1">Uncharacterized protein</fullName>
    </submittedName>
</protein>
<proteinExistence type="predicted"/>
<reference evidence="2" key="1">
    <citation type="journal article" date="2009" name="PLoS ONE">
        <title>Methylobacterium genome sequences: a reference blueprint to investigate microbial metabolism of C1 compounds from natural and industrial sources.</title>
        <authorList>
            <person name="Vuilleumier S."/>
            <person name="Chistoserdova L."/>
            <person name="Lee M.-C."/>
            <person name="Bringel F."/>
            <person name="Lajus A."/>
            <person name="Zhou Y."/>
            <person name="Gourion B."/>
            <person name="Barbe V."/>
            <person name="Chang J."/>
            <person name="Cruveiller S."/>
            <person name="Dossat C."/>
            <person name="Gillett W."/>
            <person name="Gruffaz C."/>
            <person name="Haugen E."/>
            <person name="Hourcade E."/>
            <person name="Levy R."/>
            <person name="Mangenot S."/>
            <person name="Muller E."/>
            <person name="Nadalig T."/>
            <person name="Pagni M."/>
            <person name="Penny C."/>
            <person name="Peyraud R."/>
            <person name="Robinson D.G."/>
            <person name="Roche D."/>
            <person name="Rouy Z."/>
            <person name="Saenampechek C."/>
            <person name="Salvignol G."/>
            <person name="Vallenet D."/>
            <person name="Wu Z."/>
            <person name="Marx C.J."/>
            <person name="Vorholt J.A."/>
            <person name="Olson M.V."/>
            <person name="Kaul R."/>
            <person name="Weissenbach J."/>
            <person name="Medigue C."/>
            <person name="Lidstrom M.E."/>
        </authorList>
    </citation>
    <scope>NUCLEOTIDE SEQUENCE [LARGE SCALE GENOMIC DNA]</scope>
    <source>
        <strain evidence="2">DSM 6343 / CIP 106787 / DM4</strain>
    </source>
</reference>
<dbReference type="AlphaFoldDB" id="C7C846"/>
<evidence type="ECO:0000313" key="2">
    <source>
        <dbReference type="Proteomes" id="UP000008070"/>
    </source>
</evidence>
<dbReference type="RefSeq" id="WP_012779113.1">
    <property type="nucleotide sequence ID" value="NC_012988.1"/>
</dbReference>
<evidence type="ECO:0000313" key="1">
    <source>
        <dbReference type="EMBL" id="CAX21976.1"/>
    </source>
</evidence>